<evidence type="ECO:0000313" key="1">
    <source>
        <dbReference type="EMBL" id="CAG8960928.1"/>
    </source>
</evidence>
<accession>A0A9N9LAG9</accession>
<dbReference type="OrthoDB" id="3521274at2759"/>
<organism evidence="1 2">
    <name type="scientific">Hymenoscyphus fraxineus</name>
    <dbReference type="NCBI Taxonomy" id="746836"/>
    <lineage>
        <taxon>Eukaryota</taxon>
        <taxon>Fungi</taxon>
        <taxon>Dikarya</taxon>
        <taxon>Ascomycota</taxon>
        <taxon>Pezizomycotina</taxon>
        <taxon>Leotiomycetes</taxon>
        <taxon>Helotiales</taxon>
        <taxon>Helotiaceae</taxon>
        <taxon>Hymenoscyphus</taxon>
    </lineage>
</organism>
<dbReference type="Proteomes" id="UP000696280">
    <property type="component" value="Unassembled WGS sequence"/>
</dbReference>
<keyword evidence="2" id="KW-1185">Reference proteome</keyword>
<evidence type="ECO:0000313" key="2">
    <source>
        <dbReference type="Proteomes" id="UP000696280"/>
    </source>
</evidence>
<proteinExistence type="predicted"/>
<gene>
    <name evidence="1" type="ORF">HYFRA_00002466</name>
</gene>
<protein>
    <submittedName>
        <fullName evidence="1">Uncharacterized protein</fullName>
    </submittedName>
</protein>
<comment type="caution">
    <text evidence="1">The sequence shown here is derived from an EMBL/GenBank/DDBJ whole genome shotgun (WGS) entry which is preliminary data.</text>
</comment>
<reference evidence="1" key="1">
    <citation type="submission" date="2021-07" db="EMBL/GenBank/DDBJ databases">
        <authorList>
            <person name="Durling M."/>
        </authorList>
    </citation>
    <scope>NUCLEOTIDE SEQUENCE</scope>
</reference>
<name>A0A9N9LAG9_9HELO</name>
<dbReference type="AlphaFoldDB" id="A0A9N9LAG9"/>
<dbReference type="EMBL" id="CAJVRL010000103">
    <property type="protein sequence ID" value="CAG8960928.1"/>
    <property type="molecule type" value="Genomic_DNA"/>
</dbReference>
<sequence>MYKVTTNITTYFGSSNTIITNSGQRQFPTTMSEVEDELRPSKSDIDRVYSQTSQKWSSYAKDSYHEREFAPDTLHLPNMLGKIPSYPGHNISGTQARKEKLEFDLYTRSFPGYPSTLFVKGISLWNVGDADCDLREKTLSHQILLGVQKPVSCSFWTDGRFENWSGHSSTHPRDGNCLAILVFAWSYILSARWVEIQKASGSDYVQDRIIYLPCQAGWRHDANESLPGTIDINLGDVSICAARWWTAILAKEEGWRAEINRDDAVYQSPWSTAFVAADFQFSLMGTNNSHSCIDAVCLPPTSEVALGYLIEFCCLHNAGSQCSAALAAALTLPSAGNASLPLPTSHASSLLAQQLKSDGSFSTARHLKYREGTLADFELLPYYMTLSCSGRGIEALLCNTFFNPHVPCNLVSAWIQPIFEVLNPIIAAKDYDVLAMILGKAKPNIAALWVGALITGMAHPVIQRCRNGSITIEIHSSAWTNTTQTFMSLNPQRLPNSDRIGRPEECRLLYLAGEELNSRLPICPWSPVGTTMLSETDICVRVHAHCTGGHYLRYDSWFWSLKNGGKAQEVGFSGYETTENIIPIPEDSPDPCTHIQDPKDVAEDISMMTTRSIFSWLRSYGWPATEKAICNHSWIYLDCSDSEDESEVDPEDDVSDPGKVKYSSAKMERIVVWLDQSELES</sequence>